<protein>
    <submittedName>
        <fullName evidence="7">Acid protease</fullName>
    </submittedName>
</protein>
<dbReference type="PANTHER" id="PTHR47966:SF51">
    <property type="entry name" value="BETA-SITE APP-CLEAVING ENZYME, ISOFORM A-RELATED"/>
    <property type="match status" value="1"/>
</dbReference>
<dbReference type="Gene3D" id="2.40.70.10">
    <property type="entry name" value="Acid Proteases"/>
    <property type="match status" value="2"/>
</dbReference>
<evidence type="ECO:0000313" key="8">
    <source>
        <dbReference type="Proteomes" id="UP000256964"/>
    </source>
</evidence>
<dbReference type="PANTHER" id="PTHR47966">
    <property type="entry name" value="BETA-SITE APP-CLEAVING ENZYME, ISOFORM A-RELATED"/>
    <property type="match status" value="1"/>
</dbReference>
<dbReference type="InterPro" id="IPR033121">
    <property type="entry name" value="PEPTIDASE_A1"/>
</dbReference>
<keyword evidence="4 7" id="KW-0645">Protease</keyword>
<evidence type="ECO:0000256" key="5">
    <source>
        <dbReference type="SAM" id="SignalP"/>
    </source>
</evidence>
<evidence type="ECO:0000256" key="4">
    <source>
        <dbReference type="RuleBase" id="RU000454"/>
    </source>
</evidence>
<comment type="similarity">
    <text evidence="1 4">Belongs to the peptidase A1 family.</text>
</comment>
<dbReference type="PRINTS" id="PR00792">
    <property type="entry name" value="PEPSIN"/>
</dbReference>
<feature type="chain" id="PRO_5016760998" evidence="5">
    <location>
        <begin position="25"/>
        <end position="416"/>
    </location>
</feature>
<proteinExistence type="inferred from homology"/>
<keyword evidence="8" id="KW-1185">Reference proteome</keyword>
<evidence type="ECO:0000256" key="1">
    <source>
        <dbReference type="ARBA" id="ARBA00007447"/>
    </source>
</evidence>
<evidence type="ECO:0000256" key="2">
    <source>
        <dbReference type="ARBA" id="ARBA00022750"/>
    </source>
</evidence>
<feature type="active site" evidence="3">
    <location>
        <position position="288"/>
    </location>
</feature>
<evidence type="ECO:0000256" key="3">
    <source>
        <dbReference type="PIRSR" id="PIRSR601461-1"/>
    </source>
</evidence>
<name>A0A371DIG4_9APHY</name>
<gene>
    <name evidence="7" type="ORF">OH76DRAFT_208256</name>
</gene>
<keyword evidence="2 4" id="KW-0064">Aspartyl protease</keyword>
<organism evidence="7 8">
    <name type="scientific">Lentinus brumalis</name>
    <dbReference type="NCBI Taxonomy" id="2498619"/>
    <lineage>
        <taxon>Eukaryota</taxon>
        <taxon>Fungi</taxon>
        <taxon>Dikarya</taxon>
        <taxon>Basidiomycota</taxon>
        <taxon>Agaricomycotina</taxon>
        <taxon>Agaricomycetes</taxon>
        <taxon>Polyporales</taxon>
        <taxon>Polyporaceae</taxon>
        <taxon>Lentinus</taxon>
    </lineage>
</organism>
<feature type="domain" description="Peptidase A1" evidence="6">
    <location>
        <begin position="88"/>
        <end position="406"/>
    </location>
</feature>
<dbReference type="EMBL" id="KZ857391">
    <property type="protein sequence ID" value="RDX52331.1"/>
    <property type="molecule type" value="Genomic_DNA"/>
</dbReference>
<dbReference type="CDD" id="cd05471">
    <property type="entry name" value="pepsin_like"/>
    <property type="match status" value="1"/>
</dbReference>
<dbReference type="InterPro" id="IPR021109">
    <property type="entry name" value="Peptidase_aspartic_dom_sf"/>
</dbReference>
<evidence type="ECO:0000313" key="7">
    <source>
        <dbReference type="EMBL" id="RDX52331.1"/>
    </source>
</evidence>
<keyword evidence="4" id="KW-0378">Hydrolase</keyword>
<dbReference type="PROSITE" id="PS00141">
    <property type="entry name" value="ASP_PROTEASE"/>
    <property type="match status" value="1"/>
</dbReference>
<feature type="signal peptide" evidence="5">
    <location>
        <begin position="1"/>
        <end position="24"/>
    </location>
</feature>
<reference evidence="7 8" key="1">
    <citation type="journal article" date="2018" name="Biotechnol. Biofuels">
        <title>Integrative visual omics of the white-rot fungus Polyporus brumalis exposes the biotechnological potential of its oxidative enzymes for delignifying raw plant biomass.</title>
        <authorList>
            <person name="Miyauchi S."/>
            <person name="Rancon A."/>
            <person name="Drula E."/>
            <person name="Hage H."/>
            <person name="Chaduli D."/>
            <person name="Favel A."/>
            <person name="Grisel S."/>
            <person name="Henrissat B."/>
            <person name="Herpoel-Gimbert I."/>
            <person name="Ruiz-Duenas F.J."/>
            <person name="Chevret D."/>
            <person name="Hainaut M."/>
            <person name="Lin J."/>
            <person name="Wang M."/>
            <person name="Pangilinan J."/>
            <person name="Lipzen A."/>
            <person name="Lesage-Meessen L."/>
            <person name="Navarro D."/>
            <person name="Riley R."/>
            <person name="Grigoriev I.V."/>
            <person name="Zhou S."/>
            <person name="Raouche S."/>
            <person name="Rosso M.N."/>
        </authorList>
    </citation>
    <scope>NUCLEOTIDE SEQUENCE [LARGE SCALE GENOMIC DNA]</scope>
    <source>
        <strain evidence="7 8">BRFM 1820</strain>
    </source>
</reference>
<dbReference type="Pfam" id="PF00026">
    <property type="entry name" value="Asp"/>
    <property type="match status" value="1"/>
</dbReference>
<dbReference type="OrthoDB" id="660550at2759"/>
<dbReference type="GO" id="GO:0006508">
    <property type="term" value="P:proteolysis"/>
    <property type="evidence" value="ECO:0007669"/>
    <property type="project" value="UniProtKB-KW"/>
</dbReference>
<dbReference type="InterPro" id="IPR001461">
    <property type="entry name" value="Aspartic_peptidase_A1"/>
</dbReference>
<sequence>MVCSLRICAFLAILAIAMTVPGEAVVIRKTSPVTLPFARRLNFTGAANLLQHDQARAKALKTAALTRPGKFQKAPIVDVLATNTLSDYVAMVGVGSPPTEYALLIDTGSSNTWVGAGKAYVQTSTSIHTGNLVEVVYGSGFVMGEEFLDTVTLAPGLVITNQSLGAAIEDSGFDGVDGIIGIGPVDRTCGTLLPDATACIPTVTDNAFAQGLINAHQIGISFEPTTSVESTNGELSFGGIDESKFTGPLNFVPITSTPPASTFVGIDQSVTYGVANTPILPLSAGITDTGTTLLLFATEAFDAYLRITGAVFDAEVGLFRLTPDQFANLESLFFHIGDTTLEFTPNAQIFPRVLNTAIGGSPDFVYLITNDLGPASGEGFDFVDGMVFLERFYYVFDAANSQVGFATTPFTNATTN</sequence>
<feature type="active site" evidence="3">
    <location>
        <position position="106"/>
    </location>
</feature>
<dbReference type="SUPFAM" id="SSF50630">
    <property type="entry name" value="Acid proteases"/>
    <property type="match status" value="1"/>
</dbReference>
<dbReference type="InterPro" id="IPR034164">
    <property type="entry name" value="Pepsin-like_dom"/>
</dbReference>
<keyword evidence="5" id="KW-0732">Signal</keyword>
<dbReference type="PROSITE" id="PS51767">
    <property type="entry name" value="PEPTIDASE_A1"/>
    <property type="match status" value="1"/>
</dbReference>
<dbReference type="AlphaFoldDB" id="A0A371DIG4"/>
<dbReference type="STRING" id="139420.A0A371DIG4"/>
<dbReference type="GO" id="GO:0004190">
    <property type="term" value="F:aspartic-type endopeptidase activity"/>
    <property type="evidence" value="ECO:0007669"/>
    <property type="project" value="UniProtKB-KW"/>
</dbReference>
<dbReference type="Proteomes" id="UP000256964">
    <property type="component" value="Unassembled WGS sequence"/>
</dbReference>
<accession>A0A371DIG4</accession>
<evidence type="ECO:0000259" key="6">
    <source>
        <dbReference type="PROSITE" id="PS51767"/>
    </source>
</evidence>
<dbReference type="InterPro" id="IPR001969">
    <property type="entry name" value="Aspartic_peptidase_AS"/>
</dbReference>